<organism evidence="7 8">
    <name type="scientific">Cladophialophora psammophila CBS 110553</name>
    <dbReference type="NCBI Taxonomy" id="1182543"/>
    <lineage>
        <taxon>Eukaryota</taxon>
        <taxon>Fungi</taxon>
        <taxon>Dikarya</taxon>
        <taxon>Ascomycota</taxon>
        <taxon>Pezizomycotina</taxon>
        <taxon>Eurotiomycetes</taxon>
        <taxon>Chaetothyriomycetidae</taxon>
        <taxon>Chaetothyriales</taxon>
        <taxon>Herpotrichiellaceae</taxon>
        <taxon>Cladophialophora</taxon>
    </lineage>
</organism>
<comment type="caution">
    <text evidence="7">The sequence shown here is derived from an EMBL/GenBank/DDBJ whole genome shotgun (WGS) entry which is preliminary data.</text>
</comment>
<feature type="transmembrane region" description="Helical" evidence="5">
    <location>
        <begin position="241"/>
        <end position="263"/>
    </location>
</feature>
<feature type="transmembrane region" description="Helical" evidence="5">
    <location>
        <begin position="55"/>
        <end position="74"/>
    </location>
</feature>
<evidence type="ECO:0000313" key="8">
    <source>
        <dbReference type="Proteomes" id="UP000019471"/>
    </source>
</evidence>
<keyword evidence="2 5" id="KW-0812">Transmembrane</keyword>
<dbReference type="AlphaFoldDB" id="W9X475"/>
<feature type="transmembrane region" description="Helical" evidence="5">
    <location>
        <begin position="210"/>
        <end position="229"/>
    </location>
</feature>
<dbReference type="PROSITE" id="PS50850">
    <property type="entry name" value="MFS"/>
    <property type="match status" value="1"/>
</dbReference>
<feature type="transmembrane region" description="Helical" evidence="5">
    <location>
        <begin position="112"/>
        <end position="135"/>
    </location>
</feature>
<keyword evidence="3 5" id="KW-1133">Transmembrane helix</keyword>
<evidence type="ECO:0000259" key="6">
    <source>
        <dbReference type="PROSITE" id="PS50850"/>
    </source>
</evidence>
<feature type="transmembrane region" description="Helical" evidence="5">
    <location>
        <begin position="80"/>
        <end position="100"/>
    </location>
</feature>
<dbReference type="GO" id="GO:0016020">
    <property type="term" value="C:membrane"/>
    <property type="evidence" value="ECO:0007669"/>
    <property type="project" value="UniProtKB-SubCell"/>
</dbReference>
<feature type="domain" description="Major facilitator superfamily (MFS) profile" evidence="6">
    <location>
        <begin position="1"/>
        <end position="406"/>
    </location>
</feature>
<keyword evidence="8" id="KW-1185">Reference proteome</keyword>
<feature type="transmembrane region" description="Helical" evidence="5">
    <location>
        <begin position="310"/>
        <end position="332"/>
    </location>
</feature>
<dbReference type="RefSeq" id="XP_007740789.1">
    <property type="nucleotide sequence ID" value="XM_007742599.1"/>
</dbReference>
<comment type="subcellular location">
    <subcellularLocation>
        <location evidence="1">Membrane</location>
        <topology evidence="1">Multi-pass membrane protein</topology>
    </subcellularLocation>
</comment>
<dbReference type="eggNOG" id="KOG0255">
    <property type="taxonomic scope" value="Eukaryota"/>
</dbReference>
<evidence type="ECO:0000256" key="4">
    <source>
        <dbReference type="ARBA" id="ARBA00023136"/>
    </source>
</evidence>
<accession>W9X475</accession>
<keyword evidence="4 5" id="KW-0472">Membrane</keyword>
<dbReference type="GeneID" id="19186716"/>
<name>W9X475_9EURO</name>
<dbReference type="EMBL" id="AMGX01000002">
    <property type="protein sequence ID" value="EXJ75287.1"/>
    <property type="molecule type" value="Genomic_DNA"/>
</dbReference>
<dbReference type="OrthoDB" id="4133109at2759"/>
<dbReference type="PANTHER" id="PTHR23502:SF33">
    <property type="entry name" value="MAJOR FACILITATOR SUPERFAMILY (MFS) PROFILE DOMAIN-CONTAINING PROTEIN-RELATED"/>
    <property type="match status" value="1"/>
</dbReference>
<reference evidence="7 8" key="1">
    <citation type="submission" date="2013-03" db="EMBL/GenBank/DDBJ databases">
        <title>The Genome Sequence of Cladophialophora psammophila CBS 110553.</title>
        <authorList>
            <consortium name="The Broad Institute Genomics Platform"/>
            <person name="Cuomo C."/>
            <person name="de Hoog S."/>
            <person name="Gorbushina A."/>
            <person name="Walker B."/>
            <person name="Young S.K."/>
            <person name="Zeng Q."/>
            <person name="Gargeya S."/>
            <person name="Fitzgerald M."/>
            <person name="Haas B."/>
            <person name="Abouelleil A."/>
            <person name="Allen A.W."/>
            <person name="Alvarado L."/>
            <person name="Arachchi H.M."/>
            <person name="Berlin A.M."/>
            <person name="Chapman S.B."/>
            <person name="Gainer-Dewar J."/>
            <person name="Goldberg J."/>
            <person name="Griggs A."/>
            <person name="Gujja S."/>
            <person name="Hansen M."/>
            <person name="Howarth C."/>
            <person name="Imamovic A."/>
            <person name="Ireland A."/>
            <person name="Larimer J."/>
            <person name="McCowan C."/>
            <person name="Murphy C."/>
            <person name="Pearson M."/>
            <person name="Poon T.W."/>
            <person name="Priest M."/>
            <person name="Roberts A."/>
            <person name="Saif S."/>
            <person name="Shea T."/>
            <person name="Sisk P."/>
            <person name="Sykes S."/>
            <person name="Wortman J."/>
            <person name="Nusbaum C."/>
            <person name="Birren B."/>
        </authorList>
    </citation>
    <scope>NUCLEOTIDE SEQUENCE [LARGE SCALE GENOMIC DNA]</scope>
    <source>
        <strain evidence="7 8">CBS 110553</strain>
    </source>
</reference>
<protein>
    <recommendedName>
        <fullName evidence="6">Major facilitator superfamily (MFS) profile domain-containing protein</fullName>
    </recommendedName>
</protein>
<evidence type="ECO:0000256" key="3">
    <source>
        <dbReference type="ARBA" id="ARBA00022989"/>
    </source>
</evidence>
<feature type="transmembrane region" description="Helical" evidence="5">
    <location>
        <begin position="147"/>
        <end position="172"/>
    </location>
</feature>
<dbReference type="Gene3D" id="1.20.1250.20">
    <property type="entry name" value="MFS general substrate transporter like domains"/>
    <property type="match status" value="1"/>
</dbReference>
<feature type="transmembrane region" description="Helical" evidence="5">
    <location>
        <begin position="377"/>
        <end position="397"/>
    </location>
</feature>
<dbReference type="HOGENOM" id="CLU_008455_1_1_1"/>
<dbReference type="Proteomes" id="UP000019471">
    <property type="component" value="Unassembled WGS sequence"/>
</dbReference>
<evidence type="ECO:0000256" key="1">
    <source>
        <dbReference type="ARBA" id="ARBA00004141"/>
    </source>
</evidence>
<sequence length="443" mass="48755">MASSLCAPSIESTMEDLHEPSRVLGSLMITIYVLGYAIGPLFLAPLSEIYGRYPVVMISSWMFVAWLLGCSFAPNMPSLIIMRFLAGVGGSAIITISPAVVGDLYPVERRAFGSAIIVGSQSLGPIIGPICGGFITEYLSWRWAYWILVLCAGSSTAIITLFMQESNAVVLLERKVRKLRKTLGRPELVSAVQNRMPAHELLKLLAKSPIVLFISIYVATAYGLLYLMFTTLPTVFQEAYGWSLQLTGLSYLGCELATFLSYPPSLLKADHLRSGTWDISEMRLATTPYCGIMLPMSLIWYGWVTDKHSHWLSAIAGTVPYGIGMLGIFLPFQTYMVDAFPLHAASAVAAPTVMRSLFAAFLPLAAPPLYQSLGLGWGNTLLGFLALIMVPIPMVFYRYRIIVESRRLVSLIRNVGMVVKLEGDSLFICDGGKVREIFYRPAK</sequence>
<dbReference type="PANTHER" id="PTHR23502">
    <property type="entry name" value="MAJOR FACILITATOR SUPERFAMILY"/>
    <property type="match status" value="1"/>
</dbReference>
<gene>
    <name evidence="7" type="ORF">A1O5_01983</name>
</gene>
<dbReference type="Pfam" id="PF07690">
    <property type="entry name" value="MFS_1"/>
    <property type="match status" value="1"/>
</dbReference>
<feature type="transmembrane region" description="Helical" evidence="5">
    <location>
        <begin position="284"/>
        <end position="304"/>
    </location>
</feature>
<dbReference type="InterPro" id="IPR020846">
    <property type="entry name" value="MFS_dom"/>
</dbReference>
<dbReference type="InterPro" id="IPR011701">
    <property type="entry name" value="MFS"/>
</dbReference>
<feature type="transmembrane region" description="Helical" evidence="5">
    <location>
        <begin position="23"/>
        <end position="43"/>
    </location>
</feature>
<evidence type="ECO:0000256" key="5">
    <source>
        <dbReference type="SAM" id="Phobius"/>
    </source>
</evidence>
<dbReference type="InterPro" id="IPR036259">
    <property type="entry name" value="MFS_trans_sf"/>
</dbReference>
<proteinExistence type="predicted"/>
<dbReference type="SUPFAM" id="SSF103473">
    <property type="entry name" value="MFS general substrate transporter"/>
    <property type="match status" value="1"/>
</dbReference>
<dbReference type="GO" id="GO:0022857">
    <property type="term" value="F:transmembrane transporter activity"/>
    <property type="evidence" value="ECO:0007669"/>
    <property type="project" value="InterPro"/>
</dbReference>
<evidence type="ECO:0000256" key="2">
    <source>
        <dbReference type="ARBA" id="ARBA00022692"/>
    </source>
</evidence>
<evidence type="ECO:0000313" key="7">
    <source>
        <dbReference type="EMBL" id="EXJ75287.1"/>
    </source>
</evidence>